<dbReference type="Proteomes" id="UP000002431">
    <property type="component" value="Plasmid pDGEO02"/>
</dbReference>
<organism evidence="1 2">
    <name type="scientific">Deinococcus geothermalis (strain DSM 11300 / CIP 105573 / AG-3a)</name>
    <dbReference type="NCBI Taxonomy" id="319795"/>
    <lineage>
        <taxon>Bacteria</taxon>
        <taxon>Thermotogati</taxon>
        <taxon>Deinococcota</taxon>
        <taxon>Deinococci</taxon>
        <taxon>Deinococcales</taxon>
        <taxon>Deinococcaceae</taxon>
        <taxon>Deinococcus</taxon>
    </lineage>
</organism>
<keyword evidence="1" id="KW-0614">Plasmid</keyword>
<proteinExistence type="predicted"/>
<reference evidence="1" key="1">
    <citation type="submission" date="2007-10" db="EMBL/GenBank/DDBJ databases">
        <title>Complete sequence of Plasmid2 pDGEO02 of Deinococcus geothermalis DSM 11300.</title>
        <authorList>
            <consortium name="US DOE Joint Genome Institute"/>
            <person name="Copeland A."/>
            <person name="Lucas S."/>
            <person name="Lapidus A."/>
            <person name="Barry K."/>
            <person name="Detter J.C."/>
            <person name="Glavina del Rio T."/>
            <person name="Hammon N."/>
            <person name="Israni S."/>
            <person name="Dalin E."/>
            <person name="Tice H."/>
            <person name="Pitluck S."/>
            <person name="Brettin T."/>
            <person name="Bruce D."/>
            <person name="Han C."/>
            <person name="Tapia R."/>
            <person name="Saunders E."/>
            <person name="Gilna P."/>
            <person name="Schmutz J."/>
            <person name="Larimer F."/>
            <person name="Land M."/>
            <person name="Hauser L."/>
            <person name="Kyrpides N."/>
            <person name="Kim E."/>
            <person name="Daly M.J."/>
            <person name="Fredrickson J.K."/>
            <person name="Makarova K.S."/>
            <person name="Gaidamakova E.K."/>
            <person name="Zhai M."/>
            <person name="Richardson P."/>
        </authorList>
    </citation>
    <scope>NUCLEOTIDE SEQUENCE [LARGE SCALE GENOMIC DNA]</scope>
    <source>
        <strain evidence="1">DSM 11300</strain>
        <plasmid evidence="1">pDGEO02</plasmid>
    </source>
</reference>
<dbReference type="EMBL" id="CP000856">
    <property type="protein sequence ID" value="ABW35080.1"/>
    <property type="molecule type" value="Genomic_DNA"/>
</dbReference>
<evidence type="ECO:0000313" key="2">
    <source>
        <dbReference type="Proteomes" id="UP000002431"/>
    </source>
</evidence>
<dbReference type="HOGENOM" id="CLU_1600010_0_0_0"/>
<geneLocation type="plasmid" evidence="1 2">
    <name>pDGEO02</name>
</geneLocation>
<dbReference type="RefSeq" id="WP_012173307.1">
    <property type="nucleotide sequence ID" value="NC_009939.1"/>
</dbReference>
<sequence length="166" mass="18157">MLYKHYEDPTVKTRHANTAQVTIDGEVVAEIAGLTVRESGGTDGSYTVGDARPKEHLHNRWTCTGSINRFVWRESALNKWNIGGTSLLNLPTFEITAVDEVDNAVLFTVTGCTLSDRSMNVQANQRIMQDVSFLAMDIVEGEATGLRGMANTLEEILPEGAQDTVA</sequence>
<protein>
    <submittedName>
        <fullName evidence="1">Phage related protein</fullName>
    </submittedName>
</protein>
<dbReference type="InterPro" id="IPR058640">
    <property type="entry name" value="Phi812_tail_tube"/>
</dbReference>
<name>A8ZRH1_DEIGD</name>
<evidence type="ECO:0000313" key="1">
    <source>
        <dbReference type="EMBL" id="ABW35080.1"/>
    </source>
</evidence>
<keyword evidence="2" id="KW-1185">Reference proteome</keyword>
<dbReference type="AlphaFoldDB" id="A8ZRH1"/>
<accession>A8ZRH1</accession>
<dbReference type="KEGG" id="dge:Dgeo_3039"/>
<dbReference type="Pfam" id="PF26461">
    <property type="entry name" value="Phi812_tail_tube"/>
    <property type="match status" value="1"/>
</dbReference>
<gene>
    <name evidence="1" type="ORF">Dgeo_3039</name>
</gene>